<keyword evidence="1" id="KW-0812">Transmembrane</keyword>
<dbReference type="eggNOG" id="ENOG5031M2S">
    <property type="taxonomic scope" value="Bacteria"/>
</dbReference>
<dbReference type="STRING" id="643867.Ftrac_1310"/>
<dbReference type="Proteomes" id="UP000008720">
    <property type="component" value="Chromosome"/>
</dbReference>
<keyword evidence="1" id="KW-0472">Membrane</keyword>
<protein>
    <submittedName>
        <fullName evidence="2">Membrane protein</fullName>
    </submittedName>
</protein>
<dbReference type="EMBL" id="CP002349">
    <property type="protein sequence ID" value="ADR21301.1"/>
    <property type="molecule type" value="Genomic_DNA"/>
</dbReference>
<proteinExistence type="predicted"/>
<accession>E4TLI0</accession>
<dbReference type="KEGG" id="mtt:Ftrac_1310"/>
<dbReference type="OrthoDB" id="2913980at2"/>
<keyword evidence="3" id="KW-1185">Reference proteome</keyword>
<keyword evidence="1" id="KW-1133">Transmembrane helix</keyword>
<dbReference type="AlphaFoldDB" id="E4TLI0"/>
<evidence type="ECO:0000256" key="1">
    <source>
        <dbReference type="SAM" id="Phobius"/>
    </source>
</evidence>
<gene>
    <name evidence="2" type="ordered locus">Ftrac_1310</name>
</gene>
<feature type="transmembrane region" description="Helical" evidence="1">
    <location>
        <begin position="73"/>
        <end position="90"/>
    </location>
</feature>
<dbReference type="HOGENOM" id="CLU_1913747_0_0_10"/>
<feature type="transmembrane region" description="Helical" evidence="1">
    <location>
        <begin position="5"/>
        <end position="24"/>
    </location>
</feature>
<feature type="transmembrane region" description="Helical" evidence="1">
    <location>
        <begin position="39"/>
        <end position="61"/>
    </location>
</feature>
<evidence type="ECO:0000313" key="3">
    <source>
        <dbReference type="Proteomes" id="UP000008720"/>
    </source>
</evidence>
<evidence type="ECO:0000313" key="2">
    <source>
        <dbReference type="EMBL" id="ADR21301.1"/>
    </source>
</evidence>
<organism evidence="2 3">
    <name type="scientific">Marivirga tractuosa (strain ATCC 23168 / DSM 4126 / NBRC 15989 / NCIMB 1408 / VKM B-1430 / H-43)</name>
    <name type="common">Microscilla tractuosa</name>
    <name type="synonym">Flexibacter tractuosus</name>
    <dbReference type="NCBI Taxonomy" id="643867"/>
    <lineage>
        <taxon>Bacteria</taxon>
        <taxon>Pseudomonadati</taxon>
        <taxon>Bacteroidota</taxon>
        <taxon>Cytophagia</taxon>
        <taxon>Cytophagales</taxon>
        <taxon>Marivirgaceae</taxon>
        <taxon>Marivirga</taxon>
    </lineage>
</organism>
<reference evidence="2 3" key="1">
    <citation type="journal article" date="2011" name="Stand. Genomic Sci.">
        <title>Complete genome sequence of Marivirga tractuosa type strain (H-43).</title>
        <authorList>
            <person name="Pagani I."/>
            <person name="Chertkov O."/>
            <person name="Lapidus A."/>
            <person name="Lucas S."/>
            <person name="Del Rio T.G."/>
            <person name="Tice H."/>
            <person name="Copeland A."/>
            <person name="Cheng J.F."/>
            <person name="Nolan M."/>
            <person name="Saunders E."/>
            <person name="Pitluck S."/>
            <person name="Held B."/>
            <person name="Goodwin L."/>
            <person name="Liolios K."/>
            <person name="Ovchinikova G."/>
            <person name="Ivanova N."/>
            <person name="Mavromatis K."/>
            <person name="Pati A."/>
            <person name="Chen A."/>
            <person name="Palaniappan K."/>
            <person name="Land M."/>
            <person name="Hauser L."/>
            <person name="Jeffries C.D."/>
            <person name="Detter J.C."/>
            <person name="Han C."/>
            <person name="Tapia R."/>
            <person name="Ngatchou-Djao O.D."/>
            <person name="Rohde M."/>
            <person name="Goker M."/>
            <person name="Spring S."/>
            <person name="Sikorski J."/>
            <person name="Woyke T."/>
            <person name="Bristow J."/>
            <person name="Eisen J.A."/>
            <person name="Markowitz V."/>
            <person name="Hugenholtz P."/>
            <person name="Klenk H.P."/>
            <person name="Kyrpides N.C."/>
        </authorList>
    </citation>
    <scope>NUCLEOTIDE SEQUENCE [LARGE SCALE GENOMIC DNA]</scope>
    <source>
        <strain evidence="3">ATCC 23168 / DSM 4126 / NBRC 15989 / NCIMB 1408 / VKM B-1430 / H-43</strain>
    </source>
</reference>
<dbReference type="RefSeq" id="WP_013453450.1">
    <property type="nucleotide sequence ID" value="NC_014759.1"/>
</dbReference>
<sequence>MNTKIVMISSCFFLGALGITFTFIPDEIISSLSATPNPISILSLQLLGALYLGFTMLNWMAKGSLIGGIYNRPIAIGNFMHFAVGALALIKIITKIHTHSEIVISLTAVYFVFAILFGYVFINNPSRIDKKS</sequence>
<feature type="transmembrane region" description="Helical" evidence="1">
    <location>
        <begin position="102"/>
        <end position="122"/>
    </location>
</feature>
<name>E4TLI0_MARTH</name>